<evidence type="ECO:0000313" key="3">
    <source>
        <dbReference type="EMBL" id="CEL94288.1"/>
    </source>
</evidence>
<feature type="region of interest" description="Disordered" evidence="1">
    <location>
        <begin position="325"/>
        <end position="373"/>
    </location>
</feature>
<accession>A0A0G4EF03</accession>
<dbReference type="PANTHER" id="PTHR34821:SF2">
    <property type="entry name" value="INNER MEMBRANE PROTEIN YDCZ"/>
    <property type="match status" value="1"/>
</dbReference>
<keyword evidence="2" id="KW-0472">Membrane</keyword>
<feature type="transmembrane region" description="Helical" evidence="2">
    <location>
        <begin position="239"/>
        <end position="258"/>
    </location>
</feature>
<proteinExistence type="predicted"/>
<feature type="transmembrane region" description="Helical" evidence="2">
    <location>
        <begin position="82"/>
        <end position="102"/>
    </location>
</feature>
<evidence type="ECO:0000256" key="2">
    <source>
        <dbReference type="SAM" id="Phobius"/>
    </source>
</evidence>
<sequence>MDTKNVLLVLVCVPLACFIAGAGLPLQAAININLGRDVGHGLWSAFFSFATGAVLLAFFAFPRLRLSNLRTFCKEVRAFPRMVVLFGGTLGSFYVACSVLLTPLIGFGVFYVCVVCGQVATSLLVDSLGWFWSPVRPLTAMRALGGFVVVVGTVVFQLDRILGASFEPLYALYVVLALMAGCFLVLQSTWNRKVGHSLGSPWRGGFVSFVMGTLSLAIASLCTGVVPDVSQSTQSVGDTWKWLGGAIGVCVVTVWIVCPTYISFAATFSLTILGQLAGSLLFDALLAPAFDLELDPVTTPRAVGFCLVFLGVCIFQFVHTRGERKQHQHNGESRQEPEQDTKKSVQLSVVTTHDDGHTVDEEQSDLKTPEIVA</sequence>
<feature type="compositionally biased region" description="Basic and acidic residues" evidence="1">
    <location>
        <begin position="325"/>
        <end position="343"/>
    </location>
</feature>
<evidence type="ECO:0008006" key="5">
    <source>
        <dbReference type="Google" id="ProtNLM"/>
    </source>
</evidence>
<dbReference type="Pfam" id="PF04657">
    <property type="entry name" value="DMT_YdcZ"/>
    <property type="match status" value="2"/>
</dbReference>
<keyword evidence="2" id="KW-0812">Transmembrane</keyword>
<dbReference type="PANTHER" id="PTHR34821">
    <property type="entry name" value="INNER MEMBRANE PROTEIN YDCZ"/>
    <property type="match status" value="1"/>
</dbReference>
<feature type="transmembrane region" description="Helical" evidence="2">
    <location>
        <begin position="139"/>
        <end position="158"/>
    </location>
</feature>
<protein>
    <recommendedName>
        <fullName evidence="5">EamA domain-containing protein</fullName>
    </recommendedName>
</protein>
<evidence type="ECO:0000256" key="1">
    <source>
        <dbReference type="SAM" id="MobiDB-lite"/>
    </source>
</evidence>
<feature type="transmembrane region" description="Helical" evidence="2">
    <location>
        <begin position="302"/>
        <end position="318"/>
    </location>
</feature>
<dbReference type="VEuPathDB" id="CryptoDB:Vbra_3724"/>
<dbReference type="EMBL" id="CDMY01000214">
    <property type="protein sequence ID" value="CEL94288.1"/>
    <property type="molecule type" value="Genomic_DNA"/>
</dbReference>
<evidence type="ECO:0000313" key="4">
    <source>
        <dbReference type="Proteomes" id="UP000041254"/>
    </source>
</evidence>
<dbReference type="InParanoid" id="A0A0G4EF03"/>
<dbReference type="GO" id="GO:0005886">
    <property type="term" value="C:plasma membrane"/>
    <property type="evidence" value="ECO:0007669"/>
    <property type="project" value="TreeGrafter"/>
</dbReference>
<feature type="transmembrane region" description="Helical" evidence="2">
    <location>
        <begin position="38"/>
        <end position="61"/>
    </location>
</feature>
<feature type="transmembrane region" description="Helical" evidence="2">
    <location>
        <begin position="108"/>
        <end position="132"/>
    </location>
</feature>
<reference evidence="3 4" key="1">
    <citation type="submission" date="2014-11" db="EMBL/GenBank/DDBJ databases">
        <authorList>
            <person name="Zhu J."/>
            <person name="Qi W."/>
            <person name="Song R."/>
        </authorList>
    </citation>
    <scope>NUCLEOTIDE SEQUENCE [LARGE SCALE GENOMIC DNA]</scope>
</reference>
<organism evidence="3 4">
    <name type="scientific">Vitrella brassicaformis (strain CCMP3155)</name>
    <dbReference type="NCBI Taxonomy" id="1169540"/>
    <lineage>
        <taxon>Eukaryota</taxon>
        <taxon>Sar</taxon>
        <taxon>Alveolata</taxon>
        <taxon>Colpodellida</taxon>
        <taxon>Vitrellaceae</taxon>
        <taxon>Vitrella</taxon>
    </lineage>
</organism>
<feature type="transmembrane region" description="Helical" evidence="2">
    <location>
        <begin position="270"/>
        <end position="290"/>
    </location>
</feature>
<keyword evidence="2" id="KW-1133">Transmembrane helix</keyword>
<dbReference type="PhylomeDB" id="A0A0G4EF03"/>
<dbReference type="InterPro" id="IPR006750">
    <property type="entry name" value="YdcZ"/>
</dbReference>
<name>A0A0G4EF03_VITBC</name>
<dbReference type="Proteomes" id="UP000041254">
    <property type="component" value="Unassembled WGS sequence"/>
</dbReference>
<keyword evidence="4" id="KW-1185">Reference proteome</keyword>
<feature type="transmembrane region" description="Helical" evidence="2">
    <location>
        <begin position="206"/>
        <end position="227"/>
    </location>
</feature>
<feature type="compositionally biased region" description="Basic and acidic residues" evidence="1">
    <location>
        <begin position="352"/>
        <end position="373"/>
    </location>
</feature>
<feature type="transmembrane region" description="Helical" evidence="2">
    <location>
        <begin position="170"/>
        <end position="186"/>
    </location>
</feature>
<dbReference type="AlphaFoldDB" id="A0A0G4EF03"/>
<gene>
    <name evidence="3" type="ORF">Vbra_3724</name>
</gene>